<keyword evidence="3" id="KW-1185">Reference proteome</keyword>
<evidence type="ECO:0000313" key="2">
    <source>
        <dbReference type="EMBL" id="QBJ02621.1"/>
    </source>
</evidence>
<protein>
    <submittedName>
        <fullName evidence="2">Virion structural protein</fullName>
    </submittedName>
</protein>
<keyword evidence="1" id="KW-1133">Transmembrane helix</keyword>
<evidence type="ECO:0000256" key="1">
    <source>
        <dbReference type="SAM" id="Phobius"/>
    </source>
</evidence>
<dbReference type="EMBL" id="MK552327">
    <property type="protein sequence ID" value="QBJ02621.1"/>
    <property type="molecule type" value="Genomic_DNA"/>
</dbReference>
<name>A0A481W4H5_9CAUD</name>
<keyword evidence="1" id="KW-0472">Membrane</keyword>
<sequence length="412" mass="47173">MLQQFTISNELLSVDVSRELGKLVQEQVAKMRKSYELTGAVSGEALKGLGEIVNMTGLNVEFISTPGPYPDAWMMTFDYIGHQGTTWSKFRTTEAIVSKQGLKYVTKVDLKKLKVSGPMVDEFKFRSNCSGAFFNPANGYTDQEITGIILHECGHAFNLFVTLSDYIYLNYMLTDGIDVLMGNKRNEYNLEVLDHTWMEKNIDKDLREEYANKRSPDQCRRAILSTWKKAPRHYLFDNPGSAHKREEQIADLFASRLGYGRAVITGLDRMYKSFGMDTDMRASWIGNLVRMAVAIAFLPFTILWLMTVSGTNDFNFAGRYDNPKERIVKMRMDLITQLKNIKDRSLVGGIQADIDALDALLKEYHVGKNLYDYMAELASPQLRQERRLITHEENLESLLNNDLFVEAYRYKA</sequence>
<gene>
    <name evidence="2" type="ORF">PSA21_93</name>
</gene>
<reference evidence="2 3" key="1">
    <citation type="submission" date="2019-02" db="EMBL/GenBank/DDBJ databases">
        <authorList>
            <person name="Frampton R.A."/>
            <person name="Wojtus J.K."/>
            <person name="Fineran P.C."/>
            <person name="Hendrickson H.L."/>
        </authorList>
    </citation>
    <scope>NUCLEOTIDE SEQUENCE [LARGE SCALE GENOMIC DNA]</scope>
</reference>
<keyword evidence="1" id="KW-0812">Transmembrane</keyword>
<dbReference type="Proteomes" id="UP000294134">
    <property type="component" value="Segment"/>
</dbReference>
<organism evidence="2 3">
    <name type="scientific">Pseudomonas phage Psa21</name>
    <dbReference type="NCBI Taxonomy" id="2530023"/>
    <lineage>
        <taxon>Viruses</taxon>
        <taxon>Duplodnaviria</taxon>
        <taxon>Heunggongvirae</taxon>
        <taxon>Uroviricota</taxon>
        <taxon>Caudoviricetes</taxon>
        <taxon>Chimalliviridae</taxon>
        <taxon>Tepukevirus</taxon>
        <taxon>Tepukevirus Psa21</taxon>
    </lineage>
</organism>
<accession>A0A481W4H5</accession>
<proteinExistence type="predicted"/>
<feature type="transmembrane region" description="Helical" evidence="1">
    <location>
        <begin position="288"/>
        <end position="306"/>
    </location>
</feature>
<evidence type="ECO:0000313" key="3">
    <source>
        <dbReference type="Proteomes" id="UP000294134"/>
    </source>
</evidence>